<evidence type="ECO:0000256" key="1">
    <source>
        <dbReference type="SAM" id="MobiDB-lite"/>
    </source>
</evidence>
<sequence length="59" mass="6395">MPASPLGPATRTPQPRRPADHPDLIDAWQRWAPEAPDQVNPEIVVISGDEPGEPPHAGR</sequence>
<comment type="caution">
    <text evidence="2">The sequence shown here is derived from an EMBL/GenBank/DDBJ whole genome shotgun (WGS) entry which is preliminary data.</text>
</comment>
<keyword evidence="3" id="KW-1185">Reference proteome</keyword>
<dbReference type="RefSeq" id="WP_185085613.1">
    <property type="nucleotide sequence ID" value="NZ_JACHJB010000002.1"/>
</dbReference>
<accession>A0A7X0C6K5</accession>
<organism evidence="2 3">
    <name type="scientific">Nonomuraea muscovyensis</name>
    <dbReference type="NCBI Taxonomy" id="1124761"/>
    <lineage>
        <taxon>Bacteria</taxon>
        <taxon>Bacillati</taxon>
        <taxon>Actinomycetota</taxon>
        <taxon>Actinomycetes</taxon>
        <taxon>Streptosporangiales</taxon>
        <taxon>Streptosporangiaceae</taxon>
        <taxon>Nonomuraea</taxon>
    </lineage>
</organism>
<proteinExistence type="predicted"/>
<protein>
    <submittedName>
        <fullName evidence="2">Uncharacterized protein</fullName>
    </submittedName>
</protein>
<dbReference type="EMBL" id="JACHJB010000002">
    <property type="protein sequence ID" value="MBB6347714.1"/>
    <property type="molecule type" value="Genomic_DNA"/>
</dbReference>
<evidence type="ECO:0000313" key="3">
    <source>
        <dbReference type="Proteomes" id="UP000583800"/>
    </source>
</evidence>
<feature type="region of interest" description="Disordered" evidence="1">
    <location>
        <begin position="1"/>
        <end position="22"/>
    </location>
</feature>
<evidence type="ECO:0000313" key="2">
    <source>
        <dbReference type="EMBL" id="MBB6347714.1"/>
    </source>
</evidence>
<gene>
    <name evidence="2" type="ORF">FHU36_004259</name>
</gene>
<reference evidence="2 3" key="1">
    <citation type="submission" date="2020-08" db="EMBL/GenBank/DDBJ databases">
        <title>Sequencing the genomes of 1000 actinobacteria strains.</title>
        <authorList>
            <person name="Klenk H.-P."/>
        </authorList>
    </citation>
    <scope>NUCLEOTIDE SEQUENCE [LARGE SCALE GENOMIC DNA]</scope>
    <source>
        <strain evidence="2 3">DSM 45913</strain>
    </source>
</reference>
<dbReference type="Proteomes" id="UP000583800">
    <property type="component" value="Unassembled WGS sequence"/>
</dbReference>
<name>A0A7X0C6K5_9ACTN</name>
<dbReference type="AlphaFoldDB" id="A0A7X0C6K5"/>